<proteinExistence type="predicted"/>
<dbReference type="AlphaFoldDB" id="A0AAJ0D5B3"/>
<keyword evidence="3" id="KW-1185">Reference proteome</keyword>
<organism evidence="2 3">
    <name type="scientific">Extremus antarcticus</name>
    <dbReference type="NCBI Taxonomy" id="702011"/>
    <lineage>
        <taxon>Eukaryota</taxon>
        <taxon>Fungi</taxon>
        <taxon>Dikarya</taxon>
        <taxon>Ascomycota</taxon>
        <taxon>Pezizomycotina</taxon>
        <taxon>Dothideomycetes</taxon>
        <taxon>Dothideomycetidae</taxon>
        <taxon>Mycosphaerellales</taxon>
        <taxon>Extremaceae</taxon>
        <taxon>Extremus</taxon>
    </lineage>
</organism>
<evidence type="ECO:0000313" key="2">
    <source>
        <dbReference type="EMBL" id="KAK3046220.1"/>
    </source>
</evidence>
<evidence type="ECO:0000256" key="1">
    <source>
        <dbReference type="SAM" id="MobiDB-lite"/>
    </source>
</evidence>
<comment type="caution">
    <text evidence="2">The sequence shown here is derived from an EMBL/GenBank/DDBJ whole genome shotgun (WGS) entry which is preliminary data.</text>
</comment>
<protein>
    <submittedName>
        <fullName evidence="2">Uncharacterized protein</fullName>
    </submittedName>
</protein>
<dbReference type="Proteomes" id="UP001271007">
    <property type="component" value="Unassembled WGS sequence"/>
</dbReference>
<feature type="region of interest" description="Disordered" evidence="1">
    <location>
        <begin position="226"/>
        <end position="294"/>
    </location>
</feature>
<feature type="compositionally biased region" description="Polar residues" evidence="1">
    <location>
        <begin position="227"/>
        <end position="241"/>
    </location>
</feature>
<dbReference type="EMBL" id="JAWDJX010000105">
    <property type="protein sequence ID" value="KAK3046220.1"/>
    <property type="molecule type" value="Genomic_DNA"/>
</dbReference>
<gene>
    <name evidence="2" type="ORF">LTR09_012268</name>
</gene>
<evidence type="ECO:0000313" key="3">
    <source>
        <dbReference type="Proteomes" id="UP001271007"/>
    </source>
</evidence>
<sequence>MYRCRPYDIRQQGAELEGVVNLAADEVANRFFKMISQLSMGPDHAYTGDLAALGEAFLGKVRDRIFLLPMVGNASQDCDVTASPGQGRLMDNTIHLSQLYLEPPLALQPNLCHMSTPVRDLDDLFSGQPTRDIANSIEHHHNLSPTGTWDQNDRNRDAVGAVHSPSHAIPCDILPAVISPPLHCLRESTFEAEVIGSITEGPDKRIDKPSRSADLTVAETSLRIHSLASTNTVSPPISPTSNKRRAEELQPDTVLSTPKKQKGGTKQSSKTLSKLRGKGLPRIGTAAGNHDDEETEMGRCLRHGLSYHQQPWNTSAFESEVETIAADDMTKGRVRSLLKGMGDGHSLIELKRLIQMGRNHASDHERLDHKIEAAKRYSRIQNREAAISYIVLRQWIDVLCLYEECGHLEAQRKGQFAIQQNSSLCRATRKKPGNPITASESAITDQMMRRLLPDIEPGSQLWRQERKSVGTLRMYGSRLAMLKASLEDGGLCLMLLANARPITMWSDHL</sequence>
<reference evidence="2" key="1">
    <citation type="submission" date="2023-04" db="EMBL/GenBank/DDBJ databases">
        <title>Black Yeasts Isolated from many extreme environments.</title>
        <authorList>
            <person name="Coleine C."/>
            <person name="Stajich J.E."/>
            <person name="Selbmann L."/>
        </authorList>
    </citation>
    <scope>NUCLEOTIDE SEQUENCE</scope>
    <source>
        <strain evidence="2">CCFEE 5312</strain>
    </source>
</reference>
<accession>A0AAJ0D5B3</accession>
<name>A0AAJ0D5B3_9PEZI</name>